<dbReference type="InParanoid" id="K3X920"/>
<reference evidence="9" key="2">
    <citation type="submission" date="2010-04" db="EMBL/GenBank/DDBJ databases">
        <authorList>
            <person name="Buell R."/>
            <person name="Hamilton J."/>
            <person name="Hostetler J."/>
        </authorList>
    </citation>
    <scope>NUCLEOTIDE SEQUENCE [LARGE SCALE GENOMIC DNA]</scope>
    <source>
        <strain evidence="9">DAOM:BR144</strain>
    </source>
</reference>
<dbReference type="eggNOG" id="ENOG502RVJ4">
    <property type="taxonomic scope" value="Eukaryota"/>
</dbReference>
<feature type="transmembrane region" description="Helical" evidence="7">
    <location>
        <begin position="94"/>
        <end position="114"/>
    </location>
</feature>
<keyword evidence="9" id="KW-1185">Reference proteome</keyword>
<dbReference type="HOGENOM" id="CLU_018801_5_0_1"/>
<dbReference type="PANTHER" id="PTHR31585:SF5">
    <property type="entry name" value="RNA-BINDING S4 DOMAIN-CONTAINING PROTEIN"/>
    <property type="match status" value="1"/>
</dbReference>
<dbReference type="GO" id="GO:0016020">
    <property type="term" value="C:membrane"/>
    <property type="evidence" value="ECO:0007669"/>
    <property type="project" value="UniProtKB-SubCell"/>
</dbReference>
<dbReference type="AlphaFoldDB" id="K3X920"/>
<keyword evidence="4 7" id="KW-0812">Transmembrane</keyword>
<keyword evidence="3" id="KW-0813">Transport</keyword>
<comment type="subcellular location">
    <subcellularLocation>
        <location evidence="1">Membrane</location>
        <topology evidence="1">Multi-pass membrane protein</topology>
    </subcellularLocation>
</comment>
<evidence type="ECO:0000256" key="4">
    <source>
        <dbReference type="ARBA" id="ARBA00022692"/>
    </source>
</evidence>
<dbReference type="InterPro" id="IPR036259">
    <property type="entry name" value="MFS_trans_sf"/>
</dbReference>
<keyword evidence="5 7" id="KW-1133">Transmembrane helix</keyword>
<evidence type="ECO:0000313" key="9">
    <source>
        <dbReference type="Proteomes" id="UP000019132"/>
    </source>
</evidence>
<dbReference type="InterPro" id="IPR039309">
    <property type="entry name" value="BT1"/>
</dbReference>
<feature type="transmembrane region" description="Helical" evidence="7">
    <location>
        <begin position="218"/>
        <end position="236"/>
    </location>
</feature>
<feature type="transmembrane region" description="Helical" evidence="7">
    <location>
        <begin position="256"/>
        <end position="273"/>
    </location>
</feature>
<evidence type="ECO:0008006" key="10">
    <source>
        <dbReference type="Google" id="ProtNLM"/>
    </source>
</evidence>
<reference evidence="9" key="1">
    <citation type="journal article" date="2010" name="Genome Biol.">
        <title>Genome sequence of the necrotrophic plant pathogen Pythium ultimum reveals original pathogenicity mechanisms and effector repertoire.</title>
        <authorList>
            <person name="Levesque C.A."/>
            <person name="Brouwer H."/>
            <person name="Cano L."/>
            <person name="Hamilton J.P."/>
            <person name="Holt C."/>
            <person name="Huitema E."/>
            <person name="Raffaele S."/>
            <person name="Robideau G.P."/>
            <person name="Thines M."/>
            <person name="Win J."/>
            <person name="Zerillo M.M."/>
            <person name="Beakes G.W."/>
            <person name="Boore J.L."/>
            <person name="Busam D."/>
            <person name="Dumas B."/>
            <person name="Ferriera S."/>
            <person name="Fuerstenberg S.I."/>
            <person name="Gachon C.M."/>
            <person name="Gaulin E."/>
            <person name="Govers F."/>
            <person name="Grenville-Briggs L."/>
            <person name="Horner N."/>
            <person name="Hostetler J."/>
            <person name="Jiang R.H."/>
            <person name="Johnson J."/>
            <person name="Krajaejun T."/>
            <person name="Lin H."/>
            <person name="Meijer H.J."/>
            <person name="Moore B."/>
            <person name="Morris P."/>
            <person name="Phuntmart V."/>
            <person name="Puiu D."/>
            <person name="Shetty J."/>
            <person name="Stajich J.E."/>
            <person name="Tripathy S."/>
            <person name="Wawra S."/>
            <person name="van West P."/>
            <person name="Whitty B.R."/>
            <person name="Coutinho P.M."/>
            <person name="Henrissat B."/>
            <person name="Martin F."/>
            <person name="Thomas P.D."/>
            <person name="Tyler B.M."/>
            <person name="De Vries R.P."/>
            <person name="Kamoun S."/>
            <person name="Yandell M."/>
            <person name="Tisserat N."/>
            <person name="Buell C.R."/>
        </authorList>
    </citation>
    <scope>NUCLEOTIDE SEQUENCE</scope>
    <source>
        <strain evidence="9">DAOM:BR144</strain>
    </source>
</reference>
<evidence type="ECO:0000256" key="2">
    <source>
        <dbReference type="ARBA" id="ARBA00007015"/>
    </source>
</evidence>
<reference evidence="8" key="3">
    <citation type="submission" date="2015-02" db="UniProtKB">
        <authorList>
            <consortium name="EnsemblProtists"/>
        </authorList>
    </citation>
    <scope>IDENTIFICATION</scope>
    <source>
        <strain evidence="8">DAOM BR144</strain>
    </source>
</reference>
<evidence type="ECO:0000256" key="1">
    <source>
        <dbReference type="ARBA" id="ARBA00004141"/>
    </source>
</evidence>
<accession>K3X920</accession>
<feature type="transmembrane region" description="Helical" evidence="7">
    <location>
        <begin position="121"/>
        <end position="144"/>
    </location>
</feature>
<dbReference type="Proteomes" id="UP000019132">
    <property type="component" value="Unassembled WGS sequence"/>
</dbReference>
<dbReference type="VEuPathDB" id="FungiDB:PYU1_G013690"/>
<protein>
    <recommendedName>
        <fullName evidence="10">Major facilitator superfamily associated domain-containing protein</fullName>
    </recommendedName>
</protein>
<evidence type="ECO:0000256" key="5">
    <source>
        <dbReference type="ARBA" id="ARBA00022989"/>
    </source>
</evidence>
<sequence length="555" mass="62409">MVNTLDVERVSTPTVPDKYAAVKSPKLEIELENGAIRDGEPPKICSRESLGLLAQYAGVGLVGGVLPGVIYPVLQNYLNAEGTIVVSATVLVQLPWSYKMFFGIISDCLPIFGYRRRPYMIIGWIFCCVMLFLMAGLHVPAAYYGDPALRNISPSAWTNAQKAMINEDAPNDAGKYVVPMMLASFGYLMSEVAADALVVEYAQREPLATRGRLQTAVYAVKTAFNAIAAITVAFAFNGEEYGGEFDFSLTFPQMMLILACCCVPLAPITWIFMDEPKPQRIPFKIYIRAFWDLLQQRAIYQIVAYKFFSGVFNSFNIVSSSNIKSYWVHVTPFNNSIMAIVGQIFYATTLALTGKYGLNWNWRYIIIITMVSALTVDAFMTMLTVWDVVRNQWFWLGVPVLEYLPDGIRFMVATYCVVELAEQGYEGALYGLLTATTNLSTPFGRSMAKIINAQFKVWLQDIIDDTQEVRRDVTITIWICYAMKLLSLCFLPLLPRQKEETRELRRTGGKSKLMGIVTIVYLTFAMVWSTMINLMTMYDKTKCWKITGGCAPKRG</sequence>
<evidence type="ECO:0000256" key="3">
    <source>
        <dbReference type="ARBA" id="ARBA00022448"/>
    </source>
</evidence>
<feature type="transmembrane region" description="Helical" evidence="7">
    <location>
        <begin position="333"/>
        <end position="352"/>
    </location>
</feature>
<comment type="similarity">
    <text evidence="2">Belongs to the major facilitator superfamily. Folate-biopterin transporter (TC 2.A.71) family.</text>
</comment>
<feature type="transmembrane region" description="Helical" evidence="7">
    <location>
        <begin position="176"/>
        <end position="198"/>
    </location>
</feature>
<feature type="transmembrane region" description="Helical" evidence="7">
    <location>
        <begin position="513"/>
        <end position="532"/>
    </location>
</feature>
<feature type="transmembrane region" description="Helical" evidence="7">
    <location>
        <begin position="475"/>
        <end position="493"/>
    </location>
</feature>
<dbReference type="EnsemblProtists" id="PYU1_T013719">
    <property type="protein sequence ID" value="PYU1_T013719"/>
    <property type="gene ID" value="PYU1_G013690"/>
</dbReference>
<feature type="transmembrane region" description="Helical" evidence="7">
    <location>
        <begin position="53"/>
        <end position="74"/>
    </location>
</feature>
<evidence type="ECO:0000256" key="7">
    <source>
        <dbReference type="SAM" id="Phobius"/>
    </source>
</evidence>
<evidence type="ECO:0000313" key="8">
    <source>
        <dbReference type="EnsemblProtists" id="PYU1_T013719"/>
    </source>
</evidence>
<dbReference type="Gene3D" id="1.20.1250.20">
    <property type="entry name" value="MFS general substrate transporter like domains"/>
    <property type="match status" value="1"/>
</dbReference>
<dbReference type="Pfam" id="PF03092">
    <property type="entry name" value="BT1"/>
    <property type="match status" value="2"/>
</dbReference>
<keyword evidence="6 7" id="KW-0472">Membrane</keyword>
<name>K3X920_GLOUD</name>
<proteinExistence type="inferred from homology"/>
<dbReference type="EMBL" id="GL376586">
    <property type="status" value="NOT_ANNOTATED_CDS"/>
    <property type="molecule type" value="Genomic_DNA"/>
</dbReference>
<dbReference type="PANTHER" id="PTHR31585">
    <property type="entry name" value="FOLATE-BIOPTERIN TRANSPORTER 1, CHLOROPLASTIC"/>
    <property type="match status" value="1"/>
</dbReference>
<dbReference type="OMA" id="IITMCGA"/>
<feature type="transmembrane region" description="Helical" evidence="7">
    <location>
        <begin position="364"/>
        <end position="386"/>
    </location>
</feature>
<dbReference type="SUPFAM" id="SSF103473">
    <property type="entry name" value="MFS general substrate transporter"/>
    <property type="match status" value="1"/>
</dbReference>
<organism evidence="8 9">
    <name type="scientific">Globisporangium ultimum (strain ATCC 200006 / CBS 805.95 / DAOM BR144)</name>
    <name type="common">Pythium ultimum</name>
    <dbReference type="NCBI Taxonomy" id="431595"/>
    <lineage>
        <taxon>Eukaryota</taxon>
        <taxon>Sar</taxon>
        <taxon>Stramenopiles</taxon>
        <taxon>Oomycota</taxon>
        <taxon>Peronosporomycetes</taxon>
        <taxon>Pythiales</taxon>
        <taxon>Pythiaceae</taxon>
        <taxon>Globisporangium</taxon>
    </lineage>
</organism>
<evidence type="ECO:0000256" key="6">
    <source>
        <dbReference type="ARBA" id="ARBA00023136"/>
    </source>
</evidence>